<protein>
    <submittedName>
        <fullName evidence="8">Reverse transcriptase domain-containing protein</fullName>
    </submittedName>
</protein>
<evidence type="ECO:0000256" key="1">
    <source>
        <dbReference type="ARBA" id="ARBA00022679"/>
    </source>
</evidence>
<dbReference type="SUPFAM" id="SSF53098">
    <property type="entry name" value="Ribonuclease H-like"/>
    <property type="match status" value="1"/>
</dbReference>
<keyword evidence="2" id="KW-0548">Nucleotidyltransferase</keyword>
<keyword evidence="5" id="KW-0511">Multifunctional enzyme</keyword>
<keyword evidence="8" id="KW-0695">RNA-directed DNA polymerase</keyword>
<sequence length="815" mass="93220">MPSRRNRVKNGAESAFAAAVEQVVAALLPNLKAWITDEIHQNENKANQRNGRRGSGNDGDAQPTDIHIWLESSRPVFSYSEKERCEREFKLIRQLPEETSTDFMKRFLRLAGFLGAKAGTQEEQAKHFKWGLNEFVLDKILNTEFTDVAQVANAARTYEIFRDRSKNEGNNKMDRNGHRIRPSEQPTQGFSQRVYDHRDSDRRGNSDRYGNNNRYRNNDRHGNSDRQGNNRQRSWRDRDQHVQIQRCVGPRPMCAGLLCRIGLGGHLAKDCGKNRGEANASGTISGTLYMYDCGVFVLFDIGSTHSVVSLAFSKHIKVPSIPLDHTLSISTPMLNSVIISHEFRNCPLHVGDNIRFANLLPLKMSDFDIILCMDWLTEHLATIDCHLKRVIFSDLNNPEFIYHGSRPGLPPEREVEFTIELIPSAQPISKAPYRMVPKDGRMRLCIDYRELNRITVRNRYPIPRIDDSFDQLQVAKFFSKIDLRSGYHQLHTWLGQVTFLGHIISANGITMDPAKVEAITKWPRLMTMTKVRSFLGLAGYYRRFVEGFSLLALPLTKLMRKGEKFLWNEEREKIFEELKRRLVSSPVLTLPSRTGGYQIYSDVSNKGLGCVLMQHGKYHPGKANVVADALSRKNSGIMACLKIQPEIIKDLELREVELVVRGSKGYIASLKIEPNLILRIKEAQKEDGELWSVVQNIKKVKPEEFRRFAFHFTIWKGLQNALGMRLKFSTAFQPQTDGQTKRTIKTLEDMLRSCALEWTGNWDEYLCLVEFAYNNSWHVDNNALPCGRISFEELWVFGKASAGAITCEYLKVSVS</sequence>
<keyword evidence="1" id="KW-0808">Transferase</keyword>
<dbReference type="Gene3D" id="2.40.70.10">
    <property type="entry name" value="Acid Proteases"/>
    <property type="match status" value="1"/>
</dbReference>
<keyword evidence="4" id="KW-0378">Hydrolase</keyword>
<reference evidence="8" key="1">
    <citation type="journal article" date="2022" name="Int. J. Mol. Sci.">
        <title>Draft Genome of Tanacetum Coccineum: Genomic Comparison of Closely Related Tanacetum-Family Plants.</title>
        <authorList>
            <person name="Yamashiro T."/>
            <person name="Shiraishi A."/>
            <person name="Nakayama K."/>
            <person name="Satake H."/>
        </authorList>
    </citation>
    <scope>NUCLEOTIDE SEQUENCE</scope>
</reference>
<keyword evidence="3" id="KW-0540">Nuclease</keyword>
<evidence type="ECO:0000256" key="6">
    <source>
        <dbReference type="SAM" id="MobiDB-lite"/>
    </source>
</evidence>
<dbReference type="EMBL" id="BQNB010015975">
    <property type="protein sequence ID" value="GJT46316.1"/>
    <property type="molecule type" value="Genomic_DNA"/>
</dbReference>
<dbReference type="SUPFAM" id="SSF56672">
    <property type="entry name" value="DNA/RNA polymerases"/>
    <property type="match status" value="1"/>
</dbReference>
<feature type="domain" description="Reverse transcriptase/retrotransposon-derived protein RNase H-like" evidence="7">
    <location>
        <begin position="567"/>
        <end position="617"/>
    </location>
</feature>
<comment type="caution">
    <text evidence="8">The sequence shown here is derived from an EMBL/GenBank/DDBJ whole genome shotgun (WGS) entry which is preliminary data.</text>
</comment>
<organism evidence="8 9">
    <name type="scientific">Tanacetum coccineum</name>
    <dbReference type="NCBI Taxonomy" id="301880"/>
    <lineage>
        <taxon>Eukaryota</taxon>
        <taxon>Viridiplantae</taxon>
        <taxon>Streptophyta</taxon>
        <taxon>Embryophyta</taxon>
        <taxon>Tracheophyta</taxon>
        <taxon>Spermatophyta</taxon>
        <taxon>Magnoliopsida</taxon>
        <taxon>eudicotyledons</taxon>
        <taxon>Gunneridae</taxon>
        <taxon>Pentapetalae</taxon>
        <taxon>asterids</taxon>
        <taxon>campanulids</taxon>
        <taxon>Asterales</taxon>
        <taxon>Asteraceae</taxon>
        <taxon>Asteroideae</taxon>
        <taxon>Anthemideae</taxon>
        <taxon>Anthemidinae</taxon>
        <taxon>Tanacetum</taxon>
    </lineage>
</organism>
<dbReference type="CDD" id="cd00303">
    <property type="entry name" value="retropepsin_like"/>
    <property type="match status" value="1"/>
</dbReference>
<keyword evidence="4" id="KW-0255">Endonuclease</keyword>
<evidence type="ECO:0000256" key="3">
    <source>
        <dbReference type="ARBA" id="ARBA00022722"/>
    </source>
</evidence>
<evidence type="ECO:0000313" key="8">
    <source>
        <dbReference type="EMBL" id="GJT46316.1"/>
    </source>
</evidence>
<dbReference type="Pfam" id="PF17919">
    <property type="entry name" value="RT_RNaseH_2"/>
    <property type="match status" value="1"/>
</dbReference>
<dbReference type="CDD" id="cd01647">
    <property type="entry name" value="RT_LTR"/>
    <property type="match status" value="1"/>
</dbReference>
<feature type="compositionally biased region" description="Basic and acidic residues" evidence="6">
    <location>
        <begin position="163"/>
        <end position="177"/>
    </location>
</feature>
<dbReference type="Pfam" id="PF08284">
    <property type="entry name" value="RVP_2"/>
    <property type="match status" value="1"/>
</dbReference>
<dbReference type="GO" id="GO:0003964">
    <property type="term" value="F:RNA-directed DNA polymerase activity"/>
    <property type="evidence" value="ECO:0007669"/>
    <property type="project" value="UniProtKB-KW"/>
</dbReference>
<dbReference type="InterPro" id="IPR012337">
    <property type="entry name" value="RNaseH-like_sf"/>
</dbReference>
<dbReference type="PANTHER" id="PTHR37984:SF5">
    <property type="entry name" value="PROTEIN NYNRIN-LIKE"/>
    <property type="match status" value="1"/>
</dbReference>
<evidence type="ECO:0000256" key="2">
    <source>
        <dbReference type="ARBA" id="ARBA00022695"/>
    </source>
</evidence>
<evidence type="ECO:0000256" key="5">
    <source>
        <dbReference type="ARBA" id="ARBA00023268"/>
    </source>
</evidence>
<feature type="compositionally biased region" description="Basic and acidic residues" evidence="6">
    <location>
        <begin position="194"/>
        <end position="206"/>
    </location>
</feature>
<evidence type="ECO:0000256" key="4">
    <source>
        <dbReference type="ARBA" id="ARBA00022759"/>
    </source>
</evidence>
<dbReference type="InterPro" id="IPR050951">
    <property type="entry name" value="Retrovirus_Pol_polyprotein"/>
</dbReference>
<name>A0ABQ5E637_9ASTR</name>
<dbReference type="InterPro" id="IPR043502">
    <property type="entry name" value="DNA/RNA_pol_sf"/>
</dbReference>
<dbReference type="Gene3D" id="3.30.420.10">
    <property type="entry name" value="Ribonuclease H-like superfamily/Ribonuclease H"/>
    <property type="match status" value="1"/>
</dbReference>
<reference evidence="8" key="2">
    <citation type="submission" date="2022-01" db="EMBL/GenBank/DDBJ databases">
        <authorList>
            <person name="Yamashiro T."/>
            <person name="Shiraishi A."/>
            <person name="Satake H."/>
            <person name="Nakayama K."/>
        </authorList>
    </citation>
    <scope>NUCLEOTIDE SEQUENCE</scope>
</reference>
<dbReference type="Gene3D" id="3.30.70.270">
    <property type="match status" value="2"/>
</dbReference>
<dbReference type="InterPro" id="IPR043128">
    <property type="entry name" value="Rev_trsase/Diguanyl_cyclase"/>
</dbReference>
<keyword evidence="9" id="KW-1185">Reference proteome</keyword>
<dbReference type="InterPro" id="IPR021109">
    <property type="entry name" value="Peptidase_aspartic_dom_sf"/>
</dbReference>
<evidence type="ECO:0000259" key="7">
    <source>
        <dbReference type="Pfam" id="PF17919"/>
    </source>
</evidence>
<gene>
    <name evidence="8" type="ORF">Tco_0955031</name>
</gene>
<dbReference type="InterPro" id="IPR041577">
    <property type="entry name" value="RT_RNaseH_2"/>
</dbReference>
<dbReference type="Gene3D" id="3.10.10.10">
    <property type="entry name" value="HIV Type 1 Reverse Transcriptase, subunit A, domain 1"/>
    <property type="match status" value="1"/>
</dbReference>
<accession>A0ABQ5E637</accession>
<feature type="region of interest" description="Disordered" evidence="6">
    <location>
        <begin position="42"/>
        <end position="64"/>
    </location>
</feature>
<dbReference type="Proteomes" id="UP001151760">
    <property type="component" value="Unassembled WGS sequence"/>
</dbReference>
<evidence type="ECO:0000313" key="9">
    <source>
        <dbReference type="Proteomes" id="UP001151760"/>
    </source>
</evidence>
<feature type="region of interest" description="Disordered" evidence="6">
    <location>
        <begin position="163"/>
        <end position="238"/>
    </location>
</feature>
<proteinExistence type="predicted"/>
<dbReference type="InterPro" id="IPR036397">
    <property type="entry name" value="RNaseH_sf"/>
</dbReference>
<dbReference type="PANTHER" id="PTHR37984">
    <property type="entry name" value="PROTEIN CBG26694"/>
    <property type="match status" value="1"/>
</dbReference>